<gene>
    <name evidence="1" type="ORF">X929_02850</name>
</gene>
<comment type="caution">
    <text evidence="1">The sequence shown here is derived from an EMBL/GenBank/DDBJ whole genome shotgun (WGS) entry which is preliminary data.</text>
</comment>
<sequence>MILIVLLTFGETTIRIKSPLDVYTKIYETVPFYRFVNSTEGIGQDYIKELLSTTLESTNTNIQNFLNAPMVFYSDKNYSVGELFNPNYFNLLFDMIVNSKGIAIYSTEYEVFNEIFTKIFGANKVSDDLYTLEERNFTVQKNDDGLFLNMAPTTYDNNSKGLVSGSLENILNENKRWDFYFTVDSRTLKATFESKDYRGAQNNFDLTILENKKIFGEVLNIEKLDKTNFSAYFENFLMPLDDESKNVIGFIANSIKEEEFIAISSQSISNNELNLFFETSIDTYKLKEFAEERNMEEGKVGTYNYYLWSNQSVENQIYLYFTEDEFIFSNVLPNRMNVYLSEIPRFKNTKFYGEIERKEGLDNLLILDISNYLSKNFYGSLDSWIIKEEYDNDGMYTVEMKIR</sequence>
<organism evidence="1 2">
    <name type="scientific">Petrotoga olearia DSM 13574</name>
    <dbReference type="NCBI Taxonomy" id="1122955"/>
    <lineage>
        <taxon>Bacteria</taxon>
        <taxon>Thermotogati</taxon>
        <taxon>Thermotogota</taxon>
        <taxon>Thermotogae</taxon>
        <taxon>Petrotogales</taxon>
        <taxon>Petrotogaceae</taxon>
        <taxon>Petrotoga</taxon>
    </lineage>
</organism>
<reference evidence="1 2" key="1">
    <citation type="submission" date="2013-12" db="EMBL/GenBank/DDBJ databases">
        <title>Comparative genomics of Petrotoga isolates.</title>
        <authorList>
            <person name="Nesbo C.L."/>
            <person name="Charchuk R."/>
            <person name="Chow K."/>
        </authorList>
    </citation>
    <scope>NUCLEOTIDE SEQUENCE [LARGE SCALE GENOMIC DNA]</scope>
    <source>
        <strain evidence="1 2">DSM 13574</strain>
    </source>
</reference>
<dbReference type="OrthoDB" id="44733at2"/>
<accession>A0A2K1P4P0</accession>
<evidence type="ECO:0008006" key="3">
    <source>
        <dbReference type="Google" id="ProtNLM"/>
    </source>
</evidence>
<dbReference type="RefSeq" id="WP_103066520.1">
    <property type="nucleotide sequence ID" value="NZ_AZRL01000004.1"/>
</dbReference>
<proteinExistence type="predicted"/>
<evidence type="ECO:0000313" key="1">
    <source>
        <dbReference type="EMBL" id="PNR97760.1"/>
    </source>
</evidence>
<protein>
    <recommendedName>
        <fullName evidence="3">DUF4836 domain-containing protein</fullName>
    </recommendedName>
</protein>
<dbReference type="AlphaFoldDB" id="A0A2K1P4P0"/>
<name>A0A2K1P4P0_9BACT</name>
<dbReference type="Proteomes" id="UP000236434">
    <property type="component" value="Unassembled WGS sequence"/>
</dbReference>
<evidence type="ECO:0000313" key="2">
    <source>
        <dbReference type="Proteomes" id="UP000236434"/>
    </source>
</evidence>
<dbReference type="EMBL" id="AZRL01000004">
    <property type="protein sequence ID" value="PNR97760.1"/>
    <property type="molecule type" value="Genomic_DNA"/>
</dbReference>